<dbReference type="GO" id="GO:0071111">
    <property type="term" value="F:cyclic-guanylate-specific phosphodiesterase activity"/>
    <property type="evidence" value="ECO:0007669"/>
    <property type="project" value="UniProtKB-EC"/>
</dbReference>
<dbReference type="EC" id="3.1.4.52" evidence="3"/>
<name>A0A517R7P7_9PLAN</name>
<keyword evidence="3" id="KW-0378">Hydrolase</keyword>
<feature type="region of interest" description="Disordered" evidence="1">
    <location>
        <begin position="60"/>
        <end position="90"/>
    </location>
</feature>
<protein>
    <submittedName>
        <fullName evidence="3">Cyclic di-GMP phosphodiesterase response regulator RpfG</fullName>
        <ecNumber evidence="3">3.1.4.52</ecNumber>
    </submittedName>
</protein>
<proteinExistence type="predicted"/>
<dbReference type="SUPFAM" id="SSF109604">
    <property type="entry name" value="HD-domain/PDEase-like"/>
    <property type="match status" value="1"/>
</dbReference>
<keyword evidence="4" id="KW-1185">Reference proteome</keyword>
<dbReference type="PROSITE" id="PS51832">
    <property type="entry name" value="HD_GYP"/>
    <property type="match status" value="1"/>
</dbReference>
<dbReference type="KEGG" id="svp:Pan189_43310"/>
<gene>
    <name evidence="3" type="primary">rpfG_6</name>
    <name evidence="3" type="ORF">Pan189_43310</name>
</gene>
<dbReference type="AlphaFoldDB" id="A0A517R7P7"/>
<feature type="domain" description="HD-GYP" evidence="2">
    <location>
        <begin position="156"/>
        <end position="353"/>
    </location>
</feature>
<evidence type="ECO:0000256" key="1">
    <source>
        <dbReference type="SAM" id="MobiDB-lite"/>
    </source>
</evidence>
<evidence type="ECO:0000313" key="4">
    <source>
        <dbReference type="Proteomes" id="UP000317318"/>
    </source>
</evidence>
<sequence>MARLRLKDLRPGARLPVPLYDDQERLLLNAGIVLSRRNLDRLLARGVSHVRVDQRHAEQLTNDGKAARARRQQLSNDAARSEPQESFGGRTFPIDAFIHQVKRSRGRVPSVDVEQQFDQTIRAAEANVKLLFAEIGASAKIPGAKVKDITVETAEQLAADLDLFMRLGINVDHSDSSAYMHGVRVARLAMSAGTIAGLTRDRLLGLGMGCLIADAGMAAIDRSIYNLPRRLTRSEFLEITKHPGRTFDMLTKVPEIPPDARTVAYQIHERWDGSGYPRQRRGVQIHPLARLAMVADVFVALVSPRPHRAAYSAYDAIRIVLTETSQGRFDPASVRTVLETISLFPIGSIVSLNTGQVGRVVSTNLQDYTRPIIEPFLRGSRDWSGQPIDLLKDQDLRILSAHASLDDALEAISNSPGFEEALASEFD</sequence>
<dbReference type="InterPro" id="IPR037522">
    <property type="entry name" value="HD_GYP_dom"/>
</dbReference>
<accession>A0A517R7P7</accession>
<dbReference type="Proteomes" id="UP000317318">
    <property type="component" value="Chromosome"/>
</dbReference>
<evidence type="ECO:0000259" key="2">
    <source>
        <dbReference type="PROSITE" id="PS51832"/>
    </source>
</evidence>
<dbReference type="Pfam" id="PF13487">
    <property type="entry name" value="HD_5"/>
    <property type="match status" value="1"/>
</dbReference>
<dbReference type="EMBL" id="CP036268">
    <property type="protein sequence ID" value="QDT39919.1"/>
    <property type="molecule type" value="Genomic_DNA"/>
</dbReference>
<dbReference type="PANTHER" id="PTHR43155">
    <property type="entry name" value="CYCLIC DI-GMP PHOSPHODIESTERASE PA4108-RELATED"/>
    <property type="match status" value="1"/>
</dbReference>
<organism evidence="3 4">
    <name type="scientific">Stratiformator vulcanicus</name>
    <dbReference type="NCBI Taxonomy" id="2527980"/>
    <lineage>
        <taxon>Bacteria</taxon>
        <taxon>Pseudomonadati</taxon>
        <taxon>Planctomycetota</taxon>
        <taxon>Planctomycetia</taxon>
        <taxon>Planctomycetales</taxon>
        <taxon>Planctomycetaceae</taxon>
        <taxon>Stratiformator</taxon>
    </lineage>
</organism>
<dbReference type="PANTHER" id="PTHR43155:SF2">
    <property type="entry name" value="CYCLIC DI-GMP PHOSPHODIESTERASE PA4108"/>
    <property type="match status" value="1"/>
</dbReference>
<dbReference type="CDD" id="cd00077">
    <property type="entry name" value="HDc"/>
    <property type="match status" value="1"/>
</dbReference>
<dbReference type="InterPro" id="IPR003607">
    <property type="entry name" value="HD/PDEase_dom"/>
</dbReference>
<dbReference type="Gene3D" id="1.10.3210.10">
    <property type="entry name" value="Hypothetical protein af1432"/>
    <property type="match status" value="1"/>
</dbReference>
<dbReference type="SMART" id="SM00471">
    <property type="entry name" value="HDc"/>
    <property type="match status" value="1"/>
</dbReference>
<dbReference type="RefSeq" id="WP_310820864.1">
    <property type="nucleotide sequence ID" value="NZ_CP036268.1"/>
</dbReference>
<reference evidence="3 4" key="1">
    <citation type="submission" date="2019-02" db="EMBL/GenBank/DDBJ databases">
        <title>Deep-cultivation of Planctomycetes and their phenomic and genomic characterization uncovers novel biology.</title>
        <authorList>
            <person name="Wiegand S."/>
            <person name="Jogler M."/>
            <person name="Boedeker C."/>
            <person name="Pinto D."/>
            <person name="Vollmers J."/>
            <person name="Rivas-Marin E."/>
            <person name="Kohn T."/>
            <person name="Peeters S.H."/>
            <person name="Heuer A."/>
            <person name="Rast P."/>
            <person name="Oberbeckmann S."/>
            <person name="Bunk B."/>
            <person name="Jeske O."/>
            <person name="Meyerdierks A."/>
            <person name="Storesund J.E."/>
            <person name="Kallscheuer N."/>
            <person name="Luecker S."/>
            <person name="Lage O.M."/>
            <person name="Pohl T."/>
            <person name="Merkel B.J."/>
            <person name="Hornburger P."/>
            <person name="Mueller R.-W."/>
            <person name="Bruemmer F."/>
            <person name="Labrenz M."/>
            <person name="Spormann A.M."/>
            <person name="Op den Camp H."/>
            <person name="Overmann J."/>
            <person name="Amann R."/>
            <person name="Jetten M.S.M."/>
            <person name="Mascher T."/>
            <person name="Medema M.H."/>
            <person name="Devos D.P."/>
            <person name="Kaster A.-K."/>
            <person name="Ovreas L."/>
            <person name="Rohde M."/>
            <person name="Galperin M.Y."/>
            <person name="Jogler C."/>
        </authorList>
    </citation>
    <scope>NUCLEOTIDE SEQUENCE [LARGE SCALE GENOMIC DNA]</scope>
    <source>
        <strain evidence="3 4">Pan189</strain>
    </source>
</reference>
<evidence type="ECO:0000313" key="3">
    <source>
        <dbReference type="EMBL" id="QDT39919.1"/>
    </source>
</evidence>